<dbReference type="InterPro" id="IPR039425">
    <property type="entry name" value="RNA_pol_sigma-70-like"/>
</dbReference>
<dbReference type="InterPro" id="IPR036388">
    <property type="entry name" value="WH-like_DNA-bd_sf"/>
</dbReference>
<feature type="domain" description="RNA polymerase sigma-70 region 2" evidence="6">
    <location>
        <begin position="31"/>
        <end position="92"/>
    </location>
</feature>
<dbReference type="InterPro" id="IPR007627">
    <property type="entry name" value="RNA_pol_sigma70_r2"/>
</dbReference>
<name>A0A8J3NA79_9ACTN</name>
<evidence type="ECO:0000256" key="3">
    <source>
        <dbReference type="ARBA" id="ARBA00023082"/>
    </source>
</evidence>
<feature type="domain" description="RNA polymerase sigma factor 70 region 4 type 2" evidence="7">
    <location>
        <begin position="311"/>
        <end position="358"/>
    </location>
</feature>
<evidence type="ECO:0008006" key="10">
    <source>
        <dbReference type="Google" id="ProtNLM"/>
    </source>
</evidence>
<evidence type="ECO:0000313" key="8">
    <source>
        <dbReference type="EMBL" id="GID11826.1"/>
    </source>
</evidence>
<evidence type="ECO:0000259" key="6">
    <source>
        <dbReference type="Pfam" id="PF04542"/>
    </source>
</evidence>
<dbReference type="GO" id="GO:0016987">
    <property type="term" value="F:sigma factor activity"/>
    <property type="evidence" value="ECO:0007669"/>
    <property type="project" value="UniProtKB-KW"/>
</dbReference>
<evidence type="ECO:0000256" key="4">
    <source>
        <dbReference type="ARBA" id="ARBA00023163"/>
    </source>
</evidence>
<dbReference type="Gene3D" id="1.10.10.10">
    <property type="entry name" value="Winged helix-like DNA-binding domain superfamily/Winged helix DNA-binding domain"/>
    <property type="match status" value="3"/>
</dbReference>
<evidence type="ECO:0000256" key="5">
    <source>
        <dbReference type="SAM" id="MobiDB-lite"/>
    </source>
</evidence>
<keyword evidence="3" id="KW-0731">Sigma factor</keyword>
<gene>
    <name evidence="8" type="ORF">Aru02nite_27150</name>
</gene>
<dbReference type="AlphaFoldDB" id="A0A8J3NA79"/>
<keyword evidence="4" id="KW-0804">Transcription</keyword>
<evidence type="ECO:0000256" key="1">
    <source>
        <dbReference type="ARBA" id="ARBA00010641"/>
    </source>
</evidence>
<evidence type="ECO:0000313" key="9">
    <source>
        <dbReference type="Proteomes" id="UP000612808"/>
    </source>
</evidence>
<protein>
    <recommendedName>
        <fullName evidence="10">RNA polymerase sigma-70 factor, ECF subfamily</fullName>
    </recommendedName>
</protein>
<organism evidence="8 9">
    <name type="scientific">Actinocatenispora rupis</name>
    <dbReference type="NCBI Taxonomy" id="519421"/>
    <lineage>
        <taxon>Bacteria</taxon>
        <taxon>Bacillati</taxon>
        <taxon>Actinomycetota</taxon>
        <taxon>Actinomycetes</taxon>
        <taxon>Micromonosporales</taxon>
        <taxon>Micromonosporaceae</taxon>
        <taxon>Actinocatenispora</taxon>
    </lineage>
</organism>
<evidence type="ECO:0000259" key="7">
    <source>
        <dbReference type="Pfam" id="PF08281"/>
    </source>
</evidence>
<keyword evidence="9" id="KW-1185">Reference proteome</keyword>
<dbReference type="SUPFAM" id="SSF88659">
    <property type="entry name" value="Sigma3 and sigma4 domains of RNA polymerase sigma factors"/>
    <property type="match status" value="3"/>
</dbReference>
<dbReference type="RefSeq" id="WP_203657966.1">
    <property type="nucleotide sequence ID" value="NZ_BAAAZM010000005.1"/>
</dbReference>
<keyword evidence="2" id="KW-0805">Transcription regulation</keyword>
<accession>A0A8J3NA79</accession>
<dbReference type="InterPro" id="IPR013249">
    <property type="entry name" value="RNA_pol_sigma70_r4_t2"/>
</dbReference>
<dbReference type="InterPro" id="IPR013325">
    <property type="entry name" value="RNA_pol_sigma_r2"/>
</dbReference>
<dbReference type="InterPro" id="IPR013324">
    <property type="entry name" value="RNA_pol_sigma_r3/r4-like"/>
</dbReference>
<feature type="region of interest" description="Disordered" evidence="5">
    <location>
        <begin position="189"/>
        <end position="208"/>
    </location>
</feature>
<dbReference type="Pfam" id="PF08281">
    <property type="entry name" value="Sigma70_r4_2"/>
    <property type="match status" value="1"/>
</dbReference>
<dbReference type="PANTHER" id="PTHR43133">
    <property type="entry name" value="RNA POLYMERASE ECF-TYPE SIGMA FACTO"/>
    <property type="match status" value="1"/>
</dbReference>
<dbReference type="EMBL" id="BOMB01000015">
    <property type="protein sequence ID" value="GID11826.1"/>
    <property type="molecule type" value="Genomic_DNA"/>
</dbReference>
<proteinExistence type="inferred from homology"/>
<comment type="caution">
    <text evidence="8">The sequence shown here is derived from an EMBL/GenBank/DDBJ whole genome shotgun (WGS) entry which is preliminary data.</text>
</comment>
<sequence length="382" mass="41065">MTRKLNDLVDLSDSELVKLAQQGEREAFGVLYCRYSGQVLRYALRRVEFNRVAAEDVAAETWASALAKLPAYEHREARPVLAWLFGLAKALVWRGWDHDRYEVAVADAGWDDAPLYVSDDAEGETRPYLAAMRAAMVEGIEHLAPRQRQVVCARLAGNSDEVIAARLGISVEQVAAASRNAAAVLRRRLAPGDTQPAAQGRRQTPVQSRLRMRPLEQPTVDPDALRAAAQELPAAARRIALLKLDGRGNRDIAAELDCAVGTVASAWNRACLAFIEAGLMPAPTTVRPLHDLSRRQSDVQPEPVLSKPVSLAEAVAQLAPAARRVVELKLSGLSDKQAAAALGRSMGTVASTWSRAKRVLCAHGVLPAATPAAVPAALPAAA</sequence>
<dbReference type="GO" id="GO:0003677">
    <property type="term" value="F:DNA binding"/>
    <property type="evidence" value="ECO:0007669"/>
    <property type="project" value="InterPro"/>
</dbReference>
<dbReference type="GO" id="GO:0006352">
    <property type="term" value="P:DNA-templated transcription initiation"/>
    <property type="evidence" value="ECO:0007669"/>
    <property type="project" value="InterPro"/>
</dbReference>
<dbReference type="Pfam" id="PF04542">
    <property type="entry name" value="Sigma70_r2"/>
    <property type="match status" value="1"/>
</dbReference>
<evidence type="ECO:0000256" key="2">
    <source>
        <dbReference type="ARBA" id="ARBA00023015"/>
    </source>
</evidence>
<reference evidence="8" key="1">
    <citation type="submission" date="2021-01" db="EMBL/GenBank/DDBJ databases">
        <title>Whole genome shotgun sequence of Actinocatenispora rupis NBRC 107355.</title>
        <authorList>
            <person name="Komaki H."/>
            <person name="Tamura T."/>
        </authorList>
    </citation>
    <scope>NUCLEOTIDE SEQUENCE</scope>
    <source>
        <strain evidence="8">NBRC 107355</strain>
    </source>
</reference>
<dbReference type="SUPFAM" id="SSF88946">
    <property type="entry name" value="Sigma2 domain of RNA polymerase sigma factors"/>
    <property type="match status" value="1"/>
</dbReference>
<dbReference type="PANTHER" id="PTHR43133:SF57">
    <property type="entry name" value="RNA POLYMERASE SIGMA-70 FACTOR"/>
    <property type="match status" value="1"/>
</dbReference>
<comment type="similarity">
    <text evidence="1">Belongs to the sigma-70 factor family. ECF subfamily.</text>
</comment>
<dbReference type="Proteomes" id="UP000612808">
    <property type="component" value="Unassembled WGS sequence"/>
</dbReference>
<dbReference type="Gene3D" id="1.10.1740.10">
    <property type="match status" value="1"/>
</dbReference>